<dbReference type="EMBL" id="JAFKCT010000006">
    <property type="protein sequence ID" value="MBN7812196.1"/>
    <property type="molecule type" value="Genomic_DNA"/>
</dbReference>
<reference evidence="1 2" key="1">
    <citation type="submission" date="2021-03" db="EMBL/GenBank/DDBJ databases">
        <title>novel species isolated from a fishpond in China.</title>
        <authorList>
            <person name="Lu H."/>
            <person name="Cai Z."/>
        </authorList>
    </citation>
    <scope>NUCLEOTIDE SEQUENCE [LARGE SCALE GENOMIC DNA]</scope>
    <source>
        <strain evidence="1 2">H41</strain>
    </source>
</reference>
<dbReference type="InterPro" id="IPR035093">
    <property type="entry name" value="RelE/ParE_toxin_dom_sf"/>
</dbReference>
<organism evidence="1 2">
    <name type="scientific">Algoriphagus oliviformis</name>
    <dbReference type="NCBI Taxonomy" id="2811231"/>
    <lineage>
        <taxon>Bacteria</taxon>
        <taxon>Pseudomonadati</taxon>
        <taxon>Bacteroidota</taxon>
        <taxon>Cytophagia</taxon>
        <taxon>Cytophagales</taxon>
        <taxon>Cyclobacteriaceae</taxon>
        <taxon>Algoriphagus</taxon>
    </lineage>
</organism>
<keyword evidence="2" id="KW-1185">Reference proteome</keyword>
<protein>
    <submittedName>
        <fullName evidence="1">Type II toxin-antitoxin system RelE/ParE family toxin</fullName>
    </submittedName>
</protein>
<comment type="caution">
    <text evidence="1">The sequence shown here is derived from an EMBL/GenBank/DDBJ whole genome shotgun (WGS) entry which is preliminary data.</text>
</comment>
<sequence length="97" mass="11580">MSYSLIIKPDAENDIREIFEWYESKALGLGEHFLNDLESKLEKMTSEPEVYQFHHMDFRFAFLDKFPVSVHFKLENKTIYVFGVFPTSRNPKSWRKG</sequence>
<gene>
    <name evidence="1" type="ORF">J0A68_14680</name>
</gene>
<dbReference type="RefSeq" id="WP_206578974.1">
    <property type="nucleotide sequence ID" value="NZ_JAFKCT010000006.1"/>
</dbReference>
<accession>A0ABS3C539</accession>
<proteinExistence type="predicted"/>
<name>A0ABS3C539_9BACT</name>
<dbReference type="Gene3D" id="3.30.2310.20">
    <property type="entry name" value="RelE-like"/>
    <property type="match status" value="1"/>
</dbReference>
<evidence type="ECO:0000313" key="2">
    <source>
        <dbReference type="Proteomes" id="UP000664317"/>
    </source>
</evidence>
<dbReference type="Proteomes" id="UP000664317">
    <property type="component" value="Unassembled WGS sequence"/>
</dbReference>
<evidence type="ECO:0000313" key="1">
    <source>
        <dbReference type="EMBL" id="MBN7812196.1"/>
    </source>
</evidence>